<evidence type="ECO:0000313" key="3">
    <source>
        <dbReference type="EMBL" id="OWP07258.1"/>
    </source>
</evidence>
<dbReference type="Pfam" id="PF23155">
    <property type="entry name" value="DUF7053"/>
    <property type="match status" value="1"/>
</dbReference>
<dbReference type="InParanoid" id="A0A218ZGZ2"/>
<sequence length="246" mass="26109">MGLTQAVLTTTTEVRTRTTLPPRIERPDVLSLLHDDRAMLELNPSKLTYRLLPPTTSTAFYASVPDAHKPPLSSPGPIASLPVYHVTEHASAADAHESEAQSGHWKGAWVKRFVPDELTYQTSVQHTPDGMISITHAPMGVQSVTTWVVREGPDGCCVLDQTGKVWSNRALMGFIRGSLQPSYERLAADFVIALEKLVTAGKAGGVAGLQVGEETAAPAGGETTAGETAAAERRAGEGTAVAEMVS</sequence>
<feature type="region of interest" description="Disordered" evidence="1">
    <location>
        <begin position="217"/>
        <end position="246"/>
    </location>
</feature>
<evidence type="ECO:0000256" key="1">
    <source>
        <dbReference type="SAM" id="MobiDB-lite"/>
    </source>
</evidence>
<dbReference type="PANTHER" id="PTHR38117:SF2">
    <property type="entry name" value="NACHT AND WD40 DOMAIN PROTEIN"/>
    <property type="match status" value="1"/>
</dbReference>
<evidence type="ECO:0000259" key="2">
    <source>
        <dbReference type="Pfam" id="PF23155"/>
    </source>
</evidence>
<evidence type="ECO:0000313" key="4">
    <source>
        <dbReference type="Proteomes" id="UP000242519"/>
    </source>
</evidence>
<organism evidence="3 4">
    <name type="scientific">Diplocarpon coronariae</name>
    <dbReference type="NCBI Taxonomy" id="2795749"/>
    <lineage>
        <taxon>Eukaryota</taxon>
        <taxon>Fungi</taxon>
        <taxon>Dikarya</taxon>
        <taxon>Ascomycota</taxon>
        <taxon>Pezizomycotina</taxon>
        <taxon>Leotiomycetes</taxon>
        <taxon>Helotiales</taxon>
        <taxon>Drepanopezizaceae</taxon>
        <taxon>Diplocarpon</taxon>
    </lineage>
</organism>
<keyword evidence="4" id="KW-1185">Reference proteome</keyword>
<feature type="compositionally biased region" description="Low complexity" evidence="1">
    <location>
        <begin position="237"/>
        <end position="246"/>
    </location>
</feature>
<dbReference type="OrthoDB" id="3246050at2759"/>
<dbReference type="PANTHER" id="PTHR38117">
    <property type="entry name" value="NACHT AND WD40 DOMAIN PROTEIN"/>
    <property type="match status" value="1"/>
</dbReference>
<reference evidence="3 4" key="1">
    <citation type="submission" date="2017-04" db="EMBL/GenBank/DDBJ databases">
        <title>Draft genome sequence of Marssonina coronaria NL1: causal agent of apple blotch.</title>
        <authorList>
            <person name="Cheng Q."/>
        </authorList>
    </citation>
    <scope>NUCLEOTIDE SEQUENCE [LARGE SCALE GENOMIC DNA]</scope>
    <source>
        <strain evidence="3 4">NL1</strain>
    </source>
</reference>
<gene>
    <name evidence="3" type="ORF">B2J93_2031</name>
</gene>
<dbReference type="InterPro" id="IPR055481">
    <property type="entry name" value="DUF7053"/>
</dbReference>
<protein>
    <recommendedName>
        <fullName evidence="2">DUF7053 domain-containing protein</fullName>
    </recommendedName>
</protein>
<dbReference type="AlphaFoldDB" id="A0A218ZGZ2"/>
<dbReference type="EMBL" id="MZNU01000019">
    <property type="protein sequence ID" value="OWP07258.1"/>
    <property type="molecule type" value="Genomic_DNA"/>
</dbReference>
<accession>A0A218ZGZ2</accession>
<proteinExistence type="predicted"/>
<feature type="compositionally biased region" description="Low complexity" evidence="1">
    <location>
        <begin position="217"/>
        <end position="229"/>
    </location>
</feature>
<name>A0A218ZGZ2_9HELO</name>
<feature type="domain" description="DUF7053" evidence="2">
    <location>
        <begin position="10"/>
        <end position="192"/>
    </location>
</feature>
<dbReference type="Proteomes" id="UP000242519">
    <property type="component" value="Unassembled WGS sequence"/>
</dbReference>
<comment type="caution">
    <text evidence="3">The sequence shown here is derived from an EMBL/GenBank/DDBJ whole genome shotgun (WGS) entry which is preliminary data.</text>
</comment>